<dbReference type="AlphaFoldDB" id="A0A9W8TJE3"/>
<sequence length="644" mass="72974">MAVLCERCENFDIQAFRPGNFEYRGYPLQGLLKSAKAQCSFCSLLLEHLLSVENGWRASHLWMAMRKQHKGTGSTQWKLSGDQVGLFIKWLGGQIRPPWVHFYVRRGKYIELGGENDEQQPLNIKALGAYVAAARDKTARDGRSDRAVWFYVSADPDTPAFLSRDITGSLLANNRTGIQPDFDAIRAWHRRCRHSHSRCRVTLSGSEVFDVEQVSLPSRCIEIESQNGLVKNCMLRETQGQTGKYIALSHRWCAETEVVRTLRSNYDCRIGKCTTTAASCETCETPVATTLFTHAYELSAKLGVKYVWIDSLCIIQDDAEDWKRESAKMADYYQHAWLTVAATRTRNDGGLFGDFETKDLARVTRLPYRDGDGSQKGYFYLQCPGGRAISRDYKNAVGRSDLLRRGWVYQEWLLSRRILAFADFGLFLQCETGSPQSLAGDDVKFIRDDEDGDEWNTSEKPDKSFKNSVTTNYSSVENIASGWRKVVEEYSRLELTKLPQDRLVALSGIASEYGRAISARQSERRTAGTSNNDEALRYTYVCGSWFPEVWDLLWEQVELGPRIRAEGIPTWSWASMGTMMTAGTGHDVLSGLAVRWSNSYRSSADCVLNEFKHIPVDLHTLRPAYDLADNYTPGNVYGNDGRRR</sequence>
<evidence type="ECO:0000259" key="1">
    <source>
        <dbReference type="Pfam" id="PF06985"/>
    </source>
</evidence>
<dbReference type="Pfam" id="PF06985">
    <property type="entry name" value="HET"/>
    <property type="match status" value="1"/>
</dbReference>
<dbReference type="EMBL" id="JANPWZ010001389">
    <property type="protein sequence ID" value="KAJ3566185.1"/>
    <property type="molecule type" value="Genomic_DNA"/>
</dbReference>
<gene>
    <name evidence="2" type="ORF">NPX13_g7233</name>
</gene>
<dbReference type="VEuPathDB" id="FungiDB:F4678DRAFT_471921"/>
<dbReference type="InterPro" id="IPR010730">
    <property type="entry name" value="HET"/>
</dbReference>
<organism evidence="2 3">
    <name type="scientific">Xylaria arbuscula</name>
    <dbReference type="NCBI Taxonomy" id="114810"/>
    <lineage>
        <taxon>Eukaryota</taxon>
        <taxon>Fungi</taxon>
        <taxon>Dikarya</taxon>
        <taxon>Ascomycota</taxon>
        <taxon>Pezizomycotina</taxon>
        <taxon>Sordariomycetes</taxon>
        <taxon>Xylariomycetidae</taxon>
        <taxon>Xylariales</taxon>
        <taxon>Xylariaceae</taxon>
        <taxon>Xylaria</taxon>
    </lineage>
</organism>
<reference evidence="2" key="1">
    <citation type="submission" date="2022-07" db="EMBL/GenBank/DDBJ databases">
        <title>Genome Sequence of Xylaria arbuscula.</title>
        <authorList>
            <person name="Buettner E."/>
        </authorList>
    </citation>
    <scope>NUCLEOTIDE SEQUENCE</scope>
    <source>
        <strain evidence="2">VT107</strain>
    </source>
</reference>
<evidence type="ECO:0000313" key="3">
    <source>
        <dbReference type="Proteomes" id="UP001148614"/>
    </source>
</evidence>
<proteinExistence type="predicted"/>
<dbReference type="Proteomes" id="UP001148614">
    <property type="component" value="Unassembled WGS sequence"/>
</dbReference>
<name>A0A9W8TJE3_9PEZI</name>
<accession>A0A9W8TJE3</accession>
<protein>
    <recommendedName>
        <fullName evidence="1">Heterokaryon incompatibility domain-containing protein</fullName>
    </recommendedName>
</protein>
<dbReference type="PANTHER" id="PTHR33112:SF13">
    <property type="entry name" value="HETEROKARYON INCOMPATIBILITY DOMAIN-CONTAINING PROTEIN"/>
    <property type="match status" value="1"/>
</dbReference>
<keyword evidence="3" id="KW-1185">Reference proteome</keyword>
<comment type="caution">
    <text evidence="2">The sequence shown here is derived from an EMBL/GenBank/DDBJ whole genome shotgun (WGS) entry which is preliminary data.</text>
</comment>
<evidence type="ECO:0000313" key="2">
    <source>
        <dbReference type="EMBL" id="KAJ3566185.1"/>
    </source>
</evidence>
<dbReference type="PANTHER" id="PTHR33112">
    <property type="entry name" value="DOMAIN PROTEIN, PUTATIVE-RELATED"/>
    <property type="match status" value="1"/>
</dbReference>
<feature type="domain" description="Heterokaryon incompatibility" evidence="1">
    <location>
        <begin position="245"/>
        <end position="411"/>
    </location>
</feature>